<protein>
    <submittedName>
        <fullName evidence="3">Uncharacterized protein</fullName>
    </submittedName>
</protein>
<keyword evidence="2" id="KW-0732">Signal</keyword>
<sequence>MGFFTLLLLGAIFVGSNAQDTIRQDQDFRQLLQEPIRQLQEPLQDNFRRLSSQYDRMFEKQNGANGLYLPPQSPPQYQSQYLNQKSQQQVSLPKSLAESSTSTDKLRQSLAAQEQPLYAQELVKKQELATKSSPRGVTTVCVQVHSSDHSNPVVCGPEITPAPNQITNYKSPPQEETVPQDKPKPSYTPLPARPQFMRVPVVYQSYIPARQMPQQPLSLRCEPDSSDIYRFTNNYRLANPVPLPTEYGLSLGLTGERTVLPGSTDQYQWGAPLSRSSAVDRSNLMQGTDLRRQPLEQSVSQLRNSEMNLYGESLMKSIDDIMRASENAASPSSYMSPVPGYDRASDLSAVKRLEESRDKLRKLTLELEELKKTRAAEEASRAAEEQKQQAQQQTQQISEEDRKRIASSQEPMRPAQIAEREIRQ</sequence>
<dbReference type="SMR" id="A0A482XJ52"/>
<evidence type="ECO:0000256" key="1">
    <source>
        <dbReference type="SAM" id="MobiDB-lite"/>
    </source>
</evidence>
<evidence type="ECO:0000313" key="4">
    <source>
        <dbReference type="Proteomes" id="UP000291343"/>
    </source>
</evidence>
<feature type="compositionally biased region" description="Low complexity" evidence="1">
    <location>
        <begin position="388"/>
        <end position="397"/>
    </location>
</feature>
<accession>A0A482XJ52</accession>
<feature type="region of interest" description="Disordered" evidence="1">
    <location>
        <begin position="165"/>
        <end position="192"/>
    </location>
</feature>
<dbReference type="InParanoid" id="A0A482XJ52"/>
<evidence type="ECO:0000313" key="3">
    <source>
        <dbReference type="EMBL" id="RZF45550.1"/>
    </source>
</evidence>
<comment type="caution">
    <text evidence="3">The sequence shown here is derived from an EMBL/GenBank/DDBJ whole genome shotgun (WGS) entry which is preliminary data.</text>
</comment>
<feature type="compositionally biased region" description="Basic and acidic residues" evidence="1">
    <location>
        <begin position="373"/>
        <end position="387"/>
    </location>
</feature>
<feature type="signal peptide" evidence="2">
    <location>
        <begin position="1"/>
        <end position="18"/>
    </location>
</feature>
<keyword evidence="4" id="KW-1185">Reference proteome</keyword>
<feature type="region of interest" description="Disordered" evidence="1">
    <location>
        <begin position="63"/>
        <end position="109"/>
    </location>
</feature>
<dbReference type="EMBL" id="QKKF02008850">
    <property type="protein sequence ID" value="RZF45550.1"/>
    <property type="molecule type" value="Genomic_DNA"/>
</dbReference>
<feature type="chain" id="PRO_5019777043" evidence="2">
    <location>
        <begin position="19"/>
        <end position="424"/>
    </location>
</feature>
<evidence type="ECO:0000256" key="2">
    <source>
        <dbReference type="SAM" id="SignalP"/>
    </source>
</evidence>
<feature type="compositionally biased region" description="Low complexity" evidence="1">
    <location>
        <begin position="67"/>
        <end position="89"/>
    </location>
</feature>
<organism evidence="3 4">
    <name type="scientific">Laodelphax striatellus</name>
    <name type="common">Small brown planthopper</name>
    <name type="synonym">Delphax striatella</name>
    <dbReference type="NCBI Taxonomy" id="195883"/>
    <lineage>
        <taxon>Eukaryota</taxon>
        <taxon>Metazoa</taxon>
        <taxon>Ecdysozoa</taxon>
        <taxon>Arthropoda</taxon>
        <taxon>Hexapoda</taxon>
        <taxon>Insecta</taxon>
        <taxon>Pterygota</taxon>
        <taxon>Neoptera</taxon>
        <taxon>Paraneoptera</taxon>
        <taxon>Hemiptera</taxon>
        <taxon>Auchenorrhyncha</taxon>
        <taxon>Fulgoroidea</taxon>
        <taxon>Delphacidae</taxon>
        <taxon>Criomorphinae</taxon>
        <taxon>Laodelphax</taxon>
    </lineage>
</organism>
<dbReference type="AlphaFoldDB" id="A0A482XJ52"/>
<reference evidence="3 4" key="1">
    <citation type="journal article" date="2017" name="Gigascience">
        <title>Genome sequence of the small brown planthopper, Laodelphax striatellus.</title>
        <authorList>
            <person name="Zhu J."/>
            <person name="Jiang F."/>
            <person name="Wang X."/>
            <person name="Yang P."/>
            <person name="Bao Y."/>
            <person name="Zhao W."/>
            <person name="Wang W."/>
            <person name="Lu H."/>
            <person name="Wang Q."/>
            <person name="Cui N."/>
            <person name="Li J."/>
            <person name="Chen X."/>
            <person name="Luo L."/>
            <person name="Yu J."/>
            <person name="Kang L."/>
            <person name="Cui F."/>
        </authorList>
    </citation>
    <scope>NUCLEOTIDE SEQUENCE [LARGE SCALE GENOMIC DNA]</scope>
    <source>
        <strain evidence="3">Lst14</strain>
    </source>
</reference>
<gene>
    <name evidence="3" type="ORF">LSTR_LSTR005752</name>
</gene>
<dbReference type="OrthoDB" id="6640698at2759"/>
<dbReference type="Proteomes" id="UP000291343">
    <property type="component" value="Unassembled WGS sequence"/>
</dbReference>
<proteinExistence type="predicted"/>
<feature type="region of interest" description="Disordered" evidence="1">
    <location>
        <begin position="373"/>
        <end position="424"/>
    </location>
</feature>
<name>A0A482XJ52_LAOST</name>